<protein>
    <recommendedName>
        <fullName evidence="4">Membrane-binding protein</fullName>
    </recommendedName>
</protein>
<evidence type="ECO:0000313" key="3">
    <source>
        <dbReference type="Proteomes" id="UP001596003"/>
    </source>
</evidence>
<dbReference type="Proteomes" id="UP001596003">
    <property type="component" value="Unassembled WGS sequence"/>
</dbReference>
<keyword evidence="1" id="KW-0732">Signal</keyword>
<keyword evidence="3" id="KW-1185">Reference proteome</keyword>
<proteinExistence type="predicted"/>
<evidence type="ECO:0000313" key="2">
    <source>
        <dbReference type="EMBL" id="MFC4476162.1"/>
    </source>
</evidence>
<evidence type="ECO:0000256" key="1">
    <source>
        <dbReference type="SAM" id="SignalP"/>
    </source>
</evidence>
<dbReference type="RefSeq" id="WP_379795293.1">
    <property type="nucleotide sequence ID" value="NZ_JBHSFY010000002.1"/>
</dbReference>
<name>A0ABV8Z824_9FLAO</name>
<feature type="chain" id="PRO_5046556464" description="Membrane-binding protein" evidence="1">
    <location>
        <begin position="19"/>
        <end position="170"/>
    </location>
</feature>
<dbReference type="SUPFAM" id="SSF82185">
    <property type="entry name" value="Histone H3 K4-specific methyltransferase SET7/9 N-terminal domain"/>
    <property type="match status" value="1"/>
</dbReference>
<dbReference type="EMBL" id="JBHSFY010000002">
    <property type="protein sequence ID" value="MFC4476162.1"/>
    <property type="molecule type" value="Genomic_DNA"/>
</dbReference>
<accession>A0ABV8Z824</accession>
<organism evidence="2 3">
    <name type="scientific">Flavobacterium chungangensis</name>
    <dbReference type="NCBI Taxonomy" id="2708132"/>
    <lineage>
        <taxon>Bacteria</taxon>
        <taxon>Pseudomonadati</taxon>
        <taxon>Bacteroidota</taxon>
        <taxon>Flavobacteriia</taxon>
        <taxon>Flavobacteriales</taxon>
        <taxon>Flavobacteriaceae</taxon>
        <taxon>Flavobacterium</taxon>
    </lineage>
</organism>
<gene>
    <name evidence="2" type="ORF">ACFO3N_03705</name>
</gene>
<feature type="signal peptide" evidence="1">
    <location>
        <begin position="1"/>
        <end position="18"/>
    </location>
</feature>
<comment type="caution">
    <text evidence="2">The sequence shown here is derived from an EMBL/GenBank/DDBJ whole genome shotgun (WGS) entry which is preliminary data.</text>
</comment>
<evidence type="ECO:0008006" key="4">
    <source>
        <dbReference type="Google" id="ProtNLM"/>
    </source>
</evidence>
<sequence>MIKKIVLLFLFLSIQSFAQDNQQLTSKDIYSKDGLVYKVSNDSLFSGSIENRRWTNNILLSKNDFKNVYLILYTEYYNKSKKGIPCRKTYYYDQSFFKKKKEDKLDFDGSIYSSSYFDENENKILEENYSEGKLIYSCQYKDGKKNGKQFCLSKTGKELNYIYENGKKVN</sequence>
<reference evidence="3" key="1">
    <citation type="journal article" date="2019" name="Int. J. Syst. Evol. Microbiol.">
        <title>The Global Catalogue of Microorganisms (GCM) 10K type strain sequencing project: providing services to taxonomists for standard genome sequencing and annotation.</title>
        <authorList>
            <consortium name="The Broad Institute Genomics Platform"/>
            <consortium name="The Broad Institute Genome Sequencing Center for Infectious Disease"/>
            <person name="Wu L."/>
            <person name="Ma J."/>
        </authorList>
    </citation>
    <scope>NUCLEOTIDE SEQUENCE [LARGE SCALE GENOMIC DNA]</scope>
    <source>
        <strain evidence="3">NBRC 103627</strain>
    </source>
</reference>